<protein>
    <recommendedName>
        <fullName evidence="1">Acyl-protein synthetase LuxE domain-containing protein</fullName>
    </recommendedName>
</protein>
<keyword evidence="3" id="KW-1185">Reference proteome</keyword>
<reference evidence="3" key="1">
    <citation type="journal article" date="2019" name="Int. J. Syst. Evol. Microbiol.">
        <title>The Global Catalogue of Microorganisms (GCM) 10K type strain sequencing project: providing services to taxonomists for standard genome sequencing and annotation.</title>
        <authorList>
            <consortium name="The Broad Institute Genomics Platform"/>
            <consortium name="The Broad Institute Genome Sequencing Center for Infectious Disease"/>
            <person name="Wu L."/>
            <person name="Ma J."/>
        </authorList>
    </citation>
    <scope>NUCLEOTIDE SEQUENCE [LARGE SCALE GENOMIC DNA]</scope>
    <source>
        <strain evidence="3">KCTC 52042</strain>
    </source>
</reference>
<feature type="domain" description="Acyl-protein synthetase LuxE" evidence="1">
    <location>
        <begin position="23"/>
        <end position="327"/>
    </location>
</feature>
<evidence type="ECO:0000313" key="2">
    <source>
        <dbReference type="EMBL" id="MFD2533050.1"/>
    </source>
</evidence>
<gene>
    <name evidence="2" type="ORF">ACFSVN_11380</name>
</gene>
<organism evidence="2 3">
    <name type="scientific">Gracilimonas halophila</name>
    <dbReference type="NCBI Taxonomy" id="1834464"/>
    <lineage>
        <taxon>Bacteria</taxon>
        <taxon>Pseudomonadati</taxon>
        <taxon>Balneolota</taxon>
        <taxon>Balneolia</taxon>
        <taxon>Balneolales</taxon>
        <taxon>Balneolaceae</taxon>
        <taxon>Gracilimonas</taxon>
    </lineage>
</organism>
<proteinExistence type="predicted"/>
<dbReference type="InterPro" id="IPR007534">
    <property type="entry name" value="LuxE"/>
</dbReference>
<dbReference type="RefSeq" id="WP_390302643.1">
    <property type="nucleotide sequence ID" value="NZ_JBHULI010000025.1"/>
</dbReference>
<dbReference type="Pfam" id="PF04443">
    <property type="entry name" value="LuxE"/>
    <property type="match status" value="1"/>
</dbReference>
<evidence type="ECO:0000259" key="1">
    <source>
        <dbReference type="Pfam" id="PF04443"/>
    </source>
</evidence>
<name>A0ABW5JMS3_9BACT</name>
<sequence length="331" mass="37593">MSTSDFIFDNSLSFDEKALRVFELQRNNNPVYHRFCNALGILEPLSGNEIPLLPIQAFKETKVLTTAEHSTFNIQHLEFRSSGTSGMERSKHIISNPEIYQKSIVQGMQHFYDLDDYVIWAYTPGYNQNPNSSLIWMLNTLIEREKSGLSKFLELGKGLAESELEKVQNSGKRLILFGAAFGLMDLLESYRVQLPEDAVILETGGMKTHRREITKEELHLQLAEGFGLSQSQIHSEYGMTELLSQAYAQGSLWFEGVPWMKVSIRDPKAPMQEVDHGEEGLIGVMDLANLYSCSFILTGDKGVQREDGKFQVLGRWNPKNLRGCNFLIDRD</sequence>
<dbReference type="SUPFAM" id="SSF56801">
    <property type="entry name" value="Acetyl-CoA synthetase-like"/>
    <property type="match status" value="1"/>
</dbReference>
<evidence type="ECO:0000313" key="3">
    <source>
        <dbReference type="Proteomes" id="UP001597460"/>
    </source>
</evidence>
<comment type="caution">
    <text evidence="2">The sequence shown here is derived from an EMBL/GenBank/DDBJ whole genome shotgun (WGS) entry which is preliminary data.</text>
</comment>
<dbReference type="Proteomes" id="UP001597460">
    <property type="component" value="Unassembled WGS sequence"/>
</dbReference>
<accession>A0ABW5JMS3</accession>
<dbReference type="EMBL" id="JBHULI010000025">
    <property type="protein sequence ID" value="MFD2533050.1"/>
    <property type="molecule type" value="Genomic_DNA"/>
</dbReference>